<name>A0A368HF42_9GAMM</name>
<evidence type="ECO:0000313" key="5">
    <source>
        <dbReference type="Proteomes" id="UP000253250"/>
    </source>
</evidence>
<keyword evidence="5" id="KW-1185">Reference proteome</keyword>
<dbReference type="SMART" id="SM00257">
    <property type="entry name" value="LysM"/>
    <property type="match status" value="2"/>
</dbReference>
<comment type="similarity">
    <text evidence="1">Belongs to the transglycosylase Slt family.</text>
</comment>
<evidence type="ECO:0000313" key="4">
    <source>
        <dbReference type="EMBL" id="RCN55862.1"/>
    </source>
</evidence>
<sequence>MATAPTKTLRFAGLGVLLTTLAGCATAPMSRLASPGSASPSDPNVVKTKVPHKVATHAPAVVKVGECPVPAIDHARAGHAVDTSDKKYSNLWNRIRAGLRLPRMEGPRVARYEQWFANNPQYVENMLQRANLYLYQIVQDVSKRNMPMEIALLPAIESAYSPDAYSRSAAIGLWQFEPSTGRLWGLKNNWWYNGERDIIASTNAALDFLQSLHNQFHSWDLALAAYNAGQGTVEAAIAHNKALGLGTHYRDLRLPLQTEHYVPKLMAFVNIVRDPAKYGLTLRAIPNSPYFVRVNTGSQVDLSVIARLANMSLKQLYAINPGFTHWATAPNGPHTILVPVATKAALIEGLSQLPPQDRMQWARHRVVPGDTLYGISREYGVSIAAIRSTNHLYGDLLHVGQNLLIPMAGRRLVVSRHPAARTEVALARSGPQRVKIIHRVRPGDTLWSIAERYRVYVTQLERWNVLNAHDVLRLGQRILIWASPAMVPSAMAKTRVTE</sequence>
<dbReference type="OrthoDB" id="9815002at2"/>
<organism evidence="4 5">
    <name type="scientific">Acidiferrobacter thiooxydans</name>
    <dbReference type="NCBI Taxonomy" id="163359"/>
    <lineage>
        <taxon>Bacteria</taxon>
        <taxon>Pseudomonadati</taxon>
        <taxon>Pseudomonadota</taxon>
        <taxon>Gammaproteobacteria</taxon>
        <taxon>Acidiferrobacterales</taxon>
        <taxon>Acidiferrobacteraceae</taxon>
        <taxon>Acidiferrobacter</taxon>
    </lineage>
</organism>
<dbReference type="InterPro" id="IPR008258">
    <property type="entry name" value="Transglycosylase_SLT_dom_1"/>
</dbReference>
<reference evidence="4 5" key="1">
    <citation type="submission" date="2018-02" db="EMBL/GenBank/DDBJ databases">
        <title>Insights into the biology of acidophilic members of the Acidiferrobacteraceae family derived from comparative genomic analyses.</title>
        <authorList>
            <person name="Issotta F."/>
            <person name="Thyssen C."/>
            <person name="Mena C."/>
            <person name="Moya A."/>
            <person name="Bellenberg S."/>
            <person name="Sproer C."/>
            <person name="Covarrubias P.C."/>
            <person name="Sand W."/>
            <person name="Quatrini R."/>
            <person name="Vera M."/>
        </authorList>
    </citation>
    <scope>NUCLEOTIDE SEQUENCE [LARGE SCALE GENOMIC DNA]</scope>
    <source>
        <strain evidence="5">m-1</strain>
    </source>
</reference>
<dbReference type="AlphaFoldDB" id="A0A368HF42"/>
<evidence type="ECO:0000259" key="3">
    <source>
        <dbReference type="PROSITE" id="PS51782"/>
    </source>
</evidence>
<dbReference type="SUPFAM" id="SSF54106">
    <property type="entry name" value="LysM domain"/>
    <property type="match status" value="2"/>
</dbReference>
<evidence type="ECO:0000256" key="1">
    <source>
        <dbReference type="ARBA" id="ARBA00007734"/>
    </source>
</evidence>
<dbReference type="CDD" id="cd00118">
    <property type="entry name" value="LysM"/>
    <property type="match status" value="2"/>
</dbReference>
<feature type="signal peptide" evidence="2">
    <location>
        <begin position="1"/>
        <end position="27"/>
    </location>
</feature>
<dbReference type="Pfam" id="PF01476">
    <property type="entry name" value="LysM"/>
    <property type="match status" value="2"/>
</dbReference>
<dbReference type="EMBL" id="PSYR01000002">
    <property type="protein sequence ID" value="RCN55862.1"/>
    <property type="molecule type" value="Genomic_DNA"/>
</dbReference>
<dbReference type="Proteomes" id="UP000253250">
    <property type="component" value="Unassembled WGS sequence"/>
</dbReference>
<dbReference type="PANTHER" id="PTHR33734:SF22">
    <property type="entry name" value="MEMBRANE-BOUND LYTIC MUREIN TRANSGLYCOSYLASE D"/>
    <property type="match status" value="1"/>
</dbReference>
<keyword evidence="2" id="KW-0732">Signal</keyword>
<feature type="domain" description="LysM" evidence="3">
    <location>
        <begin position="436"/>
        <end position="480"/>
    </location>
</feature>
<dbReference type="Gene3D" id="1.10.530.10">
    <property type="match status" value="1"/>
</dbReference>
<dbReference type="PROSITE" id="PS51782">
    <property type="entry name" value="LYSM"/>
    <property type="match status" value="2"/>
</dbReference>
<dbReference type="PANTHER" id="PTHR33734">
    <property type="entry name" value="LYSM DOMAIN-CONTAINING GPI-ANCHORED PROTEIN 2"/>
    <property type="match status" value="1"/>
</dbReference>
<comment type="caution">
    <text evidence="4">The sequence shown here is derived from an EMBL/GenBank/DDBJ whole genome shotgun (WGS) entry which is preliminary data.</text>
</comment>
<dbReference type="PROSITE" id="PS00922">
    <property type="entry name" value="TRANSGLYCOSYLASE"/>
    <property type="match status" value="1"/>
</dbReference>
<feature type="chain" id="PRO_5016975694" evidence="2">
    <location>
        <begin position="28"/>
        <end position="498"/>
    </location>
</feature>
<dbReference type="GO" id="GO:0000270">
    <property type="term" value="P:peptidoglycan metabolic process"/>
    <property type="evidence" value="ECO:0007669"/>
    <property type="project" value="InterPro"/>
</dbReference>
<dbReference type="Gene3D" id="3.10.350.10">
    <property type="entry name" value="LysM domain"/>
    <property type="match status" value="2"/>
</dbReference>
<dbReference type="CDD" id="cd16894">
    <property type="entry name" value="MltD-like"/>
    <property type="match status" value="1"/>
</dbReference>
<feature type="domain" description="LysM" evidence="3">
    <location>
        <begin position="362"/>
        <end position="405"/>
    </location>
</feature>
<dbReference type="SUPFAM" id="SSF53955">
    <property type="entry name" value="Lysozyme-like"/>
    <property type="match status" value="1"/>
</dbReference>
<dbReference type="GO" id="GO:0008932">
    <property type="term" value="F:lytic endotransglycosylase activity"/>
    <property type="evidence" value="ECO:0007669"/>
    <property type="project" value="TreeGrafter"/>
</dbReference>
<dbReference type="PROSITE" id="PS51257">
    <property type="entry name" value="PROKAR_LIPOPROTEIN"/>
    <property type="match status" value="1"/>
</dbReference>
<protein>
    <submittedName>
        <fullName evidence="4">LysM peptidoglycan-binding domain-containing protein</fullName>
    </submittedName>
</protein>
<dbReference type="GO" id="GO:0016020">
    <property type="term" value="C:membrane"/>
    <property type="evidence" value="ECO:0007669"/>
    <property type="project" value="InterPro"/>
</dbReference>
<dbReference type="InterPro" id="IPR000189">
    <property type="entry name" value="Transglyc_AS"/>
</dbReference>
<accession>A0A368HF42</accession>
<proteinExistence type="inferred from homology"/>
<dbReference type="InterPro" id="IPR018392">
    <property type="entry name" value="LysM"/>
</dbReference>
<dbReference type="InterPro" id="IPR023346">
    <property type="entry name" value="Lysozyme-like_dom_sf"/>
</dbReference>
<dbReference type="InterPro" id="IPR036779">
    <property type="entry name" value="LysM_dom_sf"/>
</dbReference>
<gene>
    <name evidence="4" type="ORF">C4900_08080</name>
</gene>
<dbReference type="Pfam" id="PF01464">
    <property type="entry name" value="SLT"/>
    <property type="match status" value="1"/>
</dbReference>
<evidence type="ECO:0000256" key="2">
    <source>
        <dbReference type="SAM" id="SignalP"/>
    </source>
</evidence>